<dbReference type="Pfam" id="PF00085">
    <property type="entry name" value="Thioredoxin"/>
    <property type="match status" value="1"/>
</dbReference>
<dbReference type="PANTHER" id="PTHR22897">
    <property type="entry name" value="QUIESCIN Q6-RELATED SULFHYDRYL OXIDASE"/>
    <property type="match status" value="1"/>
</dbReference>
<dbReference type="AlphaFoldDB" id="A0A8T0DB28"/>
<dbReference type="InterPro" id="IPR013766">
    <property type="entry name" value="Thioredoxin_domain"/>
</dbReference>
<sequence>MFIEVSFFLLTISGVYSADYSQLKNVVSLDVHSFNDSVSLGRWLVLFHRRSCGGCQRYYPFFVNLSTYLETWRPILNVGVIDCEDDINRQVCIDQRISSVPTLKYFPDVAVAKDPNLFNGVGVKITTRKDLVIVRQSLLQYMRDEITNTSSSYEKLQDIVHEDLHYTLAALNMSEPLRDVEKPEKK</sequence>
<reference evidence="3 4" key="1">
    <citation type="submission" date="2019-07" db="EMBL/GenBank/DDBJ databases">
        <title>Annotation for the trematode Paragonimus westermani.</title>
        <authorList>
            <person name="Choi Y.-J."/>
        </authorList>
    </citation>
    <scope>NUCLEOTIDE SEQUENCE [LARGE SCALE GENOMIC DNA]</scope>
    <source>
        <strain evidence="3">180907_Pwestermani</strain>
    </source>
</reference>
<dbReference type="SUPFAM" id="SSF52833">
    <property type="entry name" value="Thioredoxin-like"/>
    <property type="match status" value="1"/>
</dbReference>
<dbReference type="GO" id="GO:0000139">
    <property type="term" value="C:Golgi membrane"/>
    <property type="evidence" value="ECO:0007669"/>
    <property type="project" value="TreeGrafter"/>
</dbReference>
<dbReference type="Gene3D" id="3.40.30.10">
    <property type="entry name" value="Glutaredoxin"/>
    <property type="match status" value="1"/>
</dbReference>
<dbReference type="InterPro" id="IPR039798">
    <property type="entry name" value="Sulfhydryl_oxidase"/>
</dbReference>
<gene>
    <name evidence="3" type="ORF">P879_08782</name>
</gene>
<feature type="chain" id="PRO_5035847047" description="Thioredoxin domain-containing protein" evidence="1">
    <location>
        <begin position="18"/>
        <end position="186"/>
    </location>
</feature>
<evidence type="ECO:0000313" key="4">
    <source>
        <dbReference type="Proteomes" id="UP000699462"/>
    </source>
</evidence>
<keyword evidence="4" id="KW-1185">Reference proteome</keyword>
<dbReference type="OrthoDB" id="59470at2759"/>
<dbReference type="GO" id="GO:0005615">
    <property type="term" value="C:extracellular space"/>
    <property type="evidence" value="ECO:0007669"/>
    <property type="project" value="TreeGrafter"/>
</dbReference>
<name>A0A8T0DB28_9TREM</name>
<dbReference type="InterPro" id="IPR036249">
    <property type="entry name" value="Thioredoxin-like_sf"/>
</dbReference>
<evidence type="ECO:0000259" key="2">
    <source>
        <dbReference type="Pfam" id="PF00085"/>
    </source>
</evidence>
<dbReference type="Proteomes" id="UP000699462">
    <property type="component" value="Unassembled WGS sequence"/>
</dbReference>
<dbReference type="GO" id="GO:0006457">
    <property type="term" value="P:protein folding"/>
    <property type="evidence" value="ECO:0007669"/>
    <property type="project" value="TreeGrafter"/>
</dbReference>
<dbReference type="GO" id="GO:0016971">
    <property type="term" value="F:flavin-dependent sulfhydryl oxidase activity"/>
    <property type="evidence" value="ECO:0007669"/>
    <property type="project" value="InterPro"/>
</dbReference>
<evidence type="ECO:0000256" key="1">
    <source>
        <dbReference type="SAM" id="SignalP"/>
    </source>
</evidence>
<evidence type="ECO:0000313" key="3">
    <source>
        <dbReference type="EMBL" id="KAF8564556.1"/>
    </source>
</evidence>
<dbReference type="PANTHER" id="PTHR22897:SF8">
    <property type="entry name" value="SULFHYDRYL OXIDASE"/>
    <property type="match status" value="1"/>
</dbReference>
<feature type="domain" description="Thioredoxin" evidence="2">
    <location>
        <begin position="26"/>
        <end position="110"/>
    </location>
</feature>
<dbReference type="EMBL" id="JTDF01008360">
    <property type="protein sequence ID" value="KAF8564556.1"/>
    <property type="molecule type" value="Genomic_DNA"/>
</dbReference>
<accession>A0A8T0DB28</accession>
<keyword evidence="1" id="KW-0732">Signal</keyword>
<proteinExistence type="predicted"/>
<protein>
    <recommendedName>
        <fullName evidence="2">Thioredoxin domain-containing protein</fullName>
    </recommendedName>
</protein>
<feature type="signal peptide" evidence="1">
    <location>
        <begin position="1"/>
        <end position="17"/>
    </location>
</feature>
<organism evidence="3 4">
    <name type="scientific">Paragonimus westermani</name>
    <dbReference type="NCBI Taxonomy" id="34504"/>
    <lineage>
        <taxon>Eukaryota</taxon>
        <taxon>Metazoa</taxon>
        <taxon>Spiralia</taxon>
        <taxon>Lophotrochozoa</taxon>
        <taxon>Platyhelminthes</taxon>
        <taxon>Trematoda</taxon>
        <taxon>Digenea</taxon>
        <taxon>Plagiorchiida</taxon>
        <taxon>Troglotremata</taxon>
        <taxon>Troglotrematidae</taxon>
        <taxon>Paragonimus</taxon>
    </lineage>
</organism>
<comment type="caution">
    <text evidence="3">The sequence shown here is derived from an EMBL/GenBank/DDBJ whole genome shotgun (WGS) entry which is preliminary data.</text>
</comment>
<dbReference type="GO" id="GO:0003756">
    <property type="term" value="F:protein disulfide isomerase activity"/>
    <property type="evidence" value="ECO:0007669"/>
    <property type="project" value="TreeGrafter"/>
</dbReference>